<organism evidence="3 4">
    <name type="scientific">Hymenobacter aranciens</name>
    <dbReference type="NCBI Taxonomy" id="3063996"/>
    <lineage>
        <taxon>Bacteria</taxon>
        <taxon>Pseudomonadati</taxon>
        <taxon>Bacteroidota</taxon>
        <taxon>Cytophagia</taxon>
        <taxon>Cytophagales</taxon>
        <taxon>Hymenobacteraceae</taxon>
        <taxon>Hymenobacter</taxon>
    </lineage>
</organism>
<proteinExistence type="predicted"/>
<dbReference type="SUPFAM" id="SSF53474">
    <property type="entry name" value="alpha/beta-Hydrolases"/>
    <property type="match status" value="1"/>
</dbReference>
<dbReference type="RefSeq" id="WP_305007247.1">
    <property type="nucleotide sequence ID" value="NZ_JAUQSY010000009.1"/>
</dbReference>
<dbReference type="Pfam" id="PF12697">
    <property type="entry name" value="Abhydrolase_6"/>
    <property type="match status" value="1"/>
</dbReference>
<evidence type="ECO:0000259" key="2">
    <source>
        <dbReference type="Pfam" id="PF12697"/>
    </source>
</evidence>
<keyword evidence="1 3" id="KW-0378">Hydrolase</keyword>
<feature type="domain" description="AB hydrolase-1" evidence="2">
    <location>
        <begin position="15"/>
        <end position="236"/>
    </location>
</feature>
<evidence type="ECO:0000313" key="3">
    <source>
        <dbReference type="EMBL" id="MDO7875919.1"/>
    </source>
</evidence>
<dbReference type="PANTHER" id="PTHR43798:SF31">
    <property type="entry name" value="AB HYDROLASE SUPERFAMILY PROTEIN YCLE"/>
    <property type="match status" value="1"/>
</dbReference>
<comment type="caution">
    <text evidence="3">The sequence shown here is derived from an EMBL/GenBank/DDBJ whole genome shotgun (WGS) entry which is preliminary data.</text>
</comment>
<accession>A0ABT9BDZ4</accession>
<dbReference type="PANTHER" id="PTHR43798">
    <property type="entry name" value="MONOACYLGLYCEROL LIPASE"/>
    <property type="match status" value="1"/>
</dbReference>
<dbReference type="Proteomes" id="UP001176429">
    <property type="component" value="Unassembled WGS sequence"/>
</dbReference>
<dbReference type="InterPro" id="IPR050266">
    <property type="entry name" value="AB_hydrolase_sf"/>
</dbReference>
<protein>
    <submittedName>
        <fullName evidence="3">Alpha/beta hydrolase</fullName>
    </submittedName>
</protein>
<gene>
    <name evidence="3" type="ORF">Q5H93_14340</name>
</gene>
<dbReference type="Gene3D" id="3.40.50.1820">
    <property type="entry name" value="alpha/beta hydrolase"/>
    <property type="match status" value="1"/>
</dbReference>
<evidence type="ECO:0000313" key="4">
    <source>
        <dbReference type="Proteomes" id="UP001176429"/>
    </source>
</evidence>
<dbReference type="EMBL" id="JAUQSY010000009">
    <property type="protein sequence ID" value="MDO7875919.1"/>
    <property type="molecule type" value="Genomic_DNA"/>
</dbReference>
<sequence>MPVSHTFVALHYWAGSGCAFDRLRAALPAHTQLLAPDLPGFGTQSAPPDFDYSVAAYADWVAAYIQRNSLTSYTLLGHSMGGKIALALAARQPAGLRSLLLLSPSPPTPEPMSAADRAAARAAYGKPEEAAKTFTSITNLPLPEILRGQVIADNLRSSQTAWNAWLDHGSRENSSALMPKLDVPCQLLVGEHDRAISPATQRQATLPLLPPGTMLQLVPGAGHLLPLEAPLAVVAALGWAWPS</sequence>
<dbReference type="InterPro" id="IPR000073">
    <property type="entry name" value="AB_hydrolase_1"/>
</dbReference>
<evidence type="ECO:0000256" key="1">
    <source>
        <dbReference type="ARBA" id="ARBA00022801"/>
    </source>
</evidence>
<name>A0ABT9BDZ4_9BACT</name>
<dbReference type="InterPro" id="IPR029058">
    <property type="entry name" value="AB_hydrolase_fold"/>
</dbReference>
<dbReference type="PRINTS" id="PR00111">
    <property type="entry name" value="ABHYDROLASE"/>
</dbReference>
<reference evidence="3" key="1">
    <citation type="submission" date="2023-07" db="EMBL/GenBank/DDBJ databases">
        <authorList>
            <person name="Kim M.K."/>
        </authorList>
    </citation>
    <scope>NUCLEOTIDE SEQUENCE</scope>
    <source>
        <strain evidence="3">ASUV-10-1</strain>
    </source>
</reference>
<dbReference type="GO" id="GO:0016787">
    <property type="term" value="F:hydrolase activity"/>
    <property type="evidence" value="ECO:0007669"/>
    <property type="project" value="UniProtKB-KW"/>
</dbReference>
<keyword evidence="4" id="KW-1185">Reference proteome</keyword>